<evidence type="ECO:0000313" key="8">
    <source>
        <dbReference type="Proteomes" id="UP000222824"/>
    </source>
</evidence>
<evidence type="ECO:0000256" key="4">
    <source>
        <dbReference type="ARBA" id="ARBA00022801"/>
    </source>
</evidence>
<keyword evidence="6" id="KW-0346">Stress response</keyword>
<evidence type="ECO:0000256" key="1">
    <source>
        <dbReference type="ARBA" id="ARBA00022649"/>
    </source>
</evidence>
<dbReference type="GO" id="GO:0004519">
    <property type="term" value="F:endonuclease activity"/>
    <property type="evidence" value="ECO:0007669"/>
    <property type="project" value="UniProtKB-KW"/>
</dbReference>
<keyword evidence="3" id="KW-0255">Endonuclease</keyword>
<evidence type="ECO:0000313" key="7">
    <source>
        <dbReference type="EMBL" id="PHQ37998.1"/>
    </source>
</evidence>
<proteinExistence type="predicted"/>
<keyword evidence="2" id="KW-0540">Nuclease</keyword>
<accession>A0A2G1WG76</accession>
<organism evidence="7 8">
    <name type="scientific">Halorubrum persicum</name>
    <dbReference type="NCBI Taxonomy" id="1383844"/>
    <lineage>
        <taxon>Archaea</taxon>
        <taxon>Methanobacteriati</taxon>
        <taxon>Methanobacteriota</taxon>
        <taxon>Stenosarchaea group</taxon>
        <taxon>Halobacteria</taxon>
        <taxon>Halobacteriales</taxon>
        <taxon>Haloferacaceae</taxon>
        <taxon>Halorubrum</taxon>
    </lineage>
</organism>
<evidence type="ECO:0000256" key="2">
    <source>
        <dbReference type="ARBA" id="ARBA00022722"/>
    </source>
</evidence>
<dbReference type="RefSeq" id="WP_099256189.1">
    <property type="nucleotide sequence ID" value="NZ_NHOA01000130.1"/>
</dbReference>
<sequence>MVKRDFSGEDVYKVLVNVGGFRHVRTTGDHLILRWDPPESHENTETRTVSVPAHDSVSIGTLHAIADDAGAENFEAFCEWIDENR</sequence>
<comment type="caution">
    <text evidence="7">The sequence shown here is derived from an EMBL/GenBank/DDBJ whole genome shotgun (WGS) entry which is preliminary data.</text>
</comment>
<dbReference type="Proteomes" id="UP000222824">
    <property type="component" value="Unassembled WGS sequence"/>
</dbReference>
<dbReference type="InterPro" id="IPR038570">
    <property type="entry name" value="HicA_sf"/>
</dbReference>
<keyword evidence="5" id="KW-0694">RNA-binding</keyword>
<dbReference type="GO" id="GO:0003729">
    <property type="term" value="F:mRNA binding"/>
    <property type="evidence" value="ECO:0007669"/>
    <property type="project" value="InterPro"/>
</dbReference>
<evidence type="ECO:0000256" key="3">
    <source>
        <dbReference type="ARBA" id="ARBA00022759"/>
    </source>
</evidence>
<keyword evidence="8" id="KW-1185">Reference proteome</keyword>
<dbReference type="SUPFAM" id="SSF54786">
    <property type="entry name" value="YcfA/nrd intein domain"/>
    <property type="match status" value="1"/>
</dbReference>
<keyword evidence="4" id="KW-0378">Hydrolase</keyword>
<dbReference type="Gene3D" id="3.30.920.30">
    <property type="entry name" value="Hypothetical protein"/>
    <property type="match status" value="1"/>
</dbReference>
<dbReference type="EMBL" id="NHOA01000130">
    <property type="protein sequence ID" value="PHQ37998.1"/>
    <property type="molecule type" value="Genomic_DNA"/>
</dbReference>
<dbReference type="Pfam" id="PF07927">
    <property type="entry name" value="HicA_toxin"/>
    <property type="match status" value="1"/>
</dbReference>
<dbReference type="OrthoDB" id="7619at2157"/>
<name>A0A2G1WG76_9EURY</name>
<gene>
    <name evidence="7" type="ORF">DJ69_14000</name>
</gene>
<dbReference type="AlphaFoldDB" id="A0A2G1WG76"/>
<dbReference type="InterPro" id="IPR012933">
    <property type="entry name" value="HicA_mRNA_interferase"/>
</dbReference>
<evidence type="ECO:0008006" key="9">
    <source>
        <dbReference type="Google" id="ProtNLM"/>
    </source>
</evidence>
<evidence type="ECO:0000256" key="5">
    <source>
        <dbReference type="ARBA" id="ARBA00022884"/>
    </source>
</evidence>
<protein>
    <recommendedName>
        <fullName evidence="9">Type II toxin-antitoxin system HicA family toxin</fullName>
    </recommendedName>
</protein>
<evidence type="ECO:0000256" key="6">
    <source>
        <dbReference type="ARBA" id="ARBA00023016"/>
    </source>
</evidence>
<reference evidence="7 8" key="1">
    <citation type="journal article" date="2014" name="Front. Microbiol.">
        <title>Population and genomic analysis of the genus Halorubrum.</title>
        <authorList>
            <person name="Fullmer M.S."/>
            <person name="Soucy S.M."/>
            <person name="Swithers K.S."/>
            <person name="Makkay A.M."/>
            <person name="Wheeler R."/>
            <person name="Ventosa A."/>
            <person name="Gogarten J.P."/>
            <person name="Papke R.T."/>
        </authorList>
    </citation>
    <scope>NUCLEOTIDE SEQUENCE [LARGE SCALE GENOMIC DNA]</scope>
    <source>
        <strain evidence="7 8">C49</strain>
    </source>
</reference>
<dbReference type="GO" id="GO:0016787">
    <property type="term" value="F:hydrolase activity"/>
    <property type="evidence" value="ECO:0007669"/>
    <property type="project" value="UniProtKB-KW"/>
</dbReference>
<keyword evidence="1" id="KW-1277">Toxin-antitoxin system</keyword>